<organism evidence="2 3">
    <name type="scientific">Pristionchus fissidentatus</name>
    <dbReference type="NCBI Taxonomy" id="1538716"/>
    <lineage>
        <taxon>Eukaryota</taxon>
        <taxon>Metazoa</taxon>
        <taxon>Ecdysozoa</taxon>
        <taxon>Nematoda</taxon>
        <taxon>Chromadorea</taxon>
        <taxon>Rhabditida</taxon>
        <taxon>Rhabditina</taxon>
        <taxon>Diplogasteromorpha</taxon>
        <taxon>Diplogasteroidea</taxon>
        <taxon>Neodiplogasteridae</taxon>
        <taxon>Pristionchus</taxon>
    </lineage>
</organism>
<feature type="compositionally biased region" description="Polar residues" evidence="1">
    <location>
        <begin position="170"/>
        <end position="186"/>
    </location>
</feature>
<comment type="caution">
    <text evidence="2">The sequence shown here is derived from an EMBL/GenBank/DDBJ whole genome shotgun (WGS) entry which is preliminary data.</text>
</comment>
<dbReference type="Proteomes" id="UP001432322">
    <property type="component" value="Unassembled WGS sequence"/>
</dbReference>
<feature type="region of interest" description="Disordered" evidence="1">
    <location>
        <begin position="109"/>
        <end position="140"/>
    </location>
</feature>
<feature type="non-terminal residue" evidence="2">
    <location>
        <position position="1"/>
    </location>
</feature>
<feature type="compositionally biased region" description="Low complexity" evidence="1">
    <location>
        <begin position="251"/>
        <end position="263"/>
    </location>
</feature>
<dbReference type="EMBL" id="BTSY01000004">
    <property type="protein sequence ID" value="GMT25770.1"/>
    <property type="molecule type" value="Genomic_DNA"/>
</dbReference>
<evidence type="ECO:0000256" key="1">
    <source>
        <dbReference type="SAM" id="MobiDB-lite"/>
    </source>
</evidence>
<feature type="region of interest" description="Disordered" evidence="1">
    <location>
        <begin position="167"/>
        <end position="191"/>
    </location>
</feature>
<feature type="compositionally biased region" description="Basic and acidic residues" evidence="1">
    <location>
        <begin position="111"/>
        <end position="124"/>
    </location>
</feature>
<protein>
    <submittedName>
        <fullName evidence="2">Uncharacterized protein</fullName>
    </submittedName>
</protein>
<reference evidence="2" key="1">
    <citation type="submission" date="2023-10" db="EMBL/GenBank/DDBJ databases">
        <title>Genome assembly of Pristionchus species.</title>
        <authorList>
            <person name="Yoshida K."/>
            <person name="Sommer R.J."/>
        </authorList>
    </citation>
    <scope>NUCLEOTIDE SEQUENCE</scope>
    <source>
        <strain evidence="2">RS5133</strain>
    </source>
</reference>
<gene>
    <name evidence="2" type="ORF">PFISCL1PPCAC_17067</name>
</gene>
<proteinExistence type="predicted"/>
<feature type="region of interest" description="Disordered" evidence="1">
    <location>
        <begin position="299"/>
        <end position="380"/>
    </location>
</feature>
<keyword evidence="3" id="KW-1185">Reference proteome</keyword>
<accession>A0AAV5W5Y2</accession>
<evidence type="ECO:0000313" key="3">
    <source>
        <dbReference type="Proteomes" id="UP001432322"/>
    </source>
</evidence>
<feature type="compositionally biased region" description="Polar residues" evidence="1">
    <location>
        <begin position="299"/>
        <end position="315"/>
    </location>
</feature>
<feature type="region of interest" description="Disordered" evidence="1">
    <location>
        <begin position="242"/>
        <end position="263"/>
    </location>
</feature>
<dbReference type="AlphaFoldDB" id="A0AAV5W5Y2"/>
<sequence>PVIGSLNYGGNVQSCDSEDLRVAIMTILDSELFPAKKHYLCIAPHWWPCDVDFRSFNHAREESAAGAPIDQMRKVLDAYILFCERRKAAIAGGMASEIEKEIELRTTVIPADERKGREKKKSKETASNQSDVPLPKKVRKQRATLKKDTSRFLDTEDELVQDDVEGVAESTGSEANDLPISSSIPAETNDGLSPIDRYGSFISGNSECSTLMEEMHFADDTETQFVTRDRSGSAFGIEQMVTSTIPPPSLPSQSSGSRNSTMTMTEESHSTLNLMPGGVARVPYKMEGMTRGTANTRIPSRSAVTHGPSSSLSTGYSGGELRFPPHGISLVSRDPPPHRTMAITTRAPYEQAPRPPIRRTGGVLGVVQKRKREREENEYH</sequence>
<name>A0AAV5W5Y2_9BILA</name>
<evidence type="ECO:0000313" key="2">
    <source>
        <dbReference type="EMBL" id="GMT25770.1"/>
    </source>
</evidence>